<dbReference type="EMBL" id="QMEC01000319">
    <property type="protein sequence ID" value="NMF67465.1"/>
    <property type="molecule type" value="Genomic_DNA"/>
</dbReference>
<sequence>MDITIINTDGHIAIPPNIQEQLGLLPGTAIQLEVIGDTLHLRKQPTSSQGAQLIAAIRGKATRELRTDEIMQLTRETYD</sequence>
<dbReference type="Proteomes" id="UP000762253">
    <property type="component" value="Unassembled WGS sequence"/>
</dbReference>
<reference evidence="1 2" key="1">
    <citation type="submission" date="2018-06" db="EMBL/GenBank/DDBJ databases">
        <title>Comparative genomics of Brasilonema spp. strains.</title>
        <authorList>
            <person name="Alvarenga D.O."/>
            <person name="Fiore M.F."/>
            <person name="Varani A.M."/>
        </authorList>
    </citation>
    <scope>NUCLEOTIDE SEQUENCE [LARGE SCALE GENOMIC DNA]</scope>
    <source>
        <strain evidence="1 2">UFV-OR1</strain>
    </source>
</reference>
<dbReference type="GO" id="GO:0003677">
    <property type="term" value="F:DNA binding"/>
    <property type="evidence" value="ECO:0007669"/>
    <property type="project" value="UniProtKB-KW"/>
</dbReference>
<evidence type="ECO:0000313" key="1">
    <source>
        <dbReference type="EMBL" id="NMF67465.1"/>
    </source>
</evidence>
<accession>A0ABX1MI25</accession>
<comment type="caution">
    <text evidence="1">The sequence shown here is derived from an EMBL/GenBank/DDBJ whole genome shotgun (WGS) entry which is preliminary data.</text>
</comment>
<gene>
    <name evidence="1" type="ORF">DP115_33985</name>
</gene>
<dbReference type="RefSeq" id="WP_169268991.1">
    <property type="nucleotide sequence ID" value="NZ_QMEC01000319.1"/>
</dbReference>
<dbReference type="SUPFAM" id="SSF89447">
    <property type="entry name" value="AbrB/MazE/MraZ-like"/>
    <property type="match status" value="1"/>
</dbReference>
<keyword evidence="2" id="KW-1185">Reference proteome</keyword>
<organism evidence="1 2">
    <name type="scientific">Brasilonema octagenarum UFV-OR1</name>
    <dbReference type="NCBI Taxonomy" id="417115"/>
    <lineage>
        <taxon>Bacteria</taxon>
        <taxon>Bacillati</taxon>
        <taxon>Cyanobacteriota</taxon>
        <taxon>Cyanophyceae</taxon>
        <taxon>Nostocales</taxon>
        <taxon>Scytonemataceae</taxon>
        <taxon>Brasilonema</taxon>
        <taxon>Octagenarum group</taxon>
    </lineage>
</organism>
<name>A0ABX1MI25_9CYAN</name>
<keyword evidence="1" id="KW-0238">DNA-binding</keyword>
<proteinExistence type="predicted"/>
<evidence type="ECO:0000313" key="2">
    <source>
        <dbReference type="Proteomes" id="UP000762253"/>
    </source>
</evidence>
<protein>
    <submittedName>
        <fullName evidence="1">AbrB/MazE/SpoVT family DNA-binding domain-containing protein</fullName>
    </submittedName>
</protein>
<dbReference type="InterPro" id="IPR037914">
    <property type="entry name" value="SpoVT-AbrB_sf"/>
</dbReference>